<dbReference type="InterPro" id="IPR036188">
    <property type="entry name" value="FAD/NAD-bd_sf"/>
</dbReference>
<dbReference type="GO" id="GO:0004499">
    <property type="term" value="F:N,N-dimethylaniline monooxygenase activity"/>
    <property type="evidence" value="ECO:0007669"/>
    <property type="project" value="InterPro"/>
</dbReference>
<keyword evidence="2" id="KW-0285">Flavoprotein</keyword>
<dbReference type="EMBL" id="VFLP01000004">
    <property type="protein sequence ID" value="TRX98027.1"/>
    <property type="molecule type" value="Genomic_DNA"/>
</dbReference>
<dbReference type="InterPro" id="IPR020946">
    <property type="entry name" value="Flavin_mOase-like"/>
</dbReference>
<dbReference type="Pfam" id="PF00743">
    <property type="entry name" value="FMO-like"/>
    <property type="match status" value="1"/>
</dbReference>
<keyword evidence="3" id="KW-0274">FAD</keyword>
<dbReference type="PANTHER" id="PTHR42877">
    <property type="entry name" value="L-ORNITHINE N(5)-MONOOXYGENASE-RELATED"/>
    <property type="match status" value="1"/>
</dbReference>
<evidence type="ECO:0000256" key="2">
    <source>
        <dbReference type="ARBA" id="ARBA00022630"/>
    </source>
</evidence>
<evidence type="ECO:0000313" key="7">
    <source>
        <dbReference type="EMBL" id="TRX98027.1"/>
    </source>
</evidence>
<sequence length="643" mass="72828">MEYDTPVLIIGAGMSGMAFAIQLIRQYGLRSFEMVEKTSEFAGTWSSNSYPGCGCDVPSHFYSYSFALNPDWSRKFALQPEIKSYFEGLADEYHLKKHIIFGTSVLSARWEEHSGIWNVKLKDTRTHEVSERRCKILVSAVGALSVPKRCDIPGASHFQGKLFHTAEWDHSFDWKDKEVVVIGNGCSATQVVPVMSSGGRAVKRITQFARQAHWLAERPNPEYSTTFKRIMRWVPFAMRLYRAKLYWEKERDFEGFDVTTGSQIRKGWTKDAAEYILRNSPAQYQDFLVPNTEIGCKRRVNDTDYLACLHRDNVELVYRDPIKEIISTGVRTESGRIITADVIILGHGFETQKPLAPMEIIGKSGISINEHWDNVSDGSSSSYFGTCFSGFPNLFVMMGPNTLSGHLSVIYTSECQVNFSLRVIRPVLQAIGATRSVFISKTDIVEVSQDAEKRDINGVQKKAEKLVWSTGCSSWFIDPKTKRNTIMFPDWQFIFWVRSIFVRWEDFDMRQSTALAKSKAKAKGLGLLATMAFVVVGVGSGSYDESIIPLAIQLGLYQHAADIFEGLAPNNGDAKSVQRPEIAQSTETQQGRAQTEGNDYMYRFHSDVDPEKWVYHEGAEEIRLYAVTEYITFDSRLGISDWF</sequence>
<evidence type="ECO:0000256" key="6">
    <source>
        <dbReference type="SAM" id="Phobius"/>
    </source>
</evidence>
<comment type="similarity">
    <text evidence="1">Belongs to the FAD-binding monooxygenase family.</text>
</comment>
<evidence type="ECO:0000256" key="5">
    <source>
        <dbReference type="SAM" id="MobiDB-lite"/>
    </source>
</evidence>
<dbReference type="AlphaFoldDB" id="A0A553ICV3"/>
<dbReference type="OrthoDB" id="74360at2759"/>
<accession>A0A553ICV3</accession>
<evidence type="ECO:0000256" key="3">
    <source>
        <dbReference type="ARBA" id="ARBA00022827"/>
    </source>
</evidence>
<evidence type="ECO:0008006" key="9">
    <source>
        <dbReference type="Google" id="ProtNLM"/>
    </source>
</evidence>
<gene>
    <name evidence="7" type="ORF">FHL15_001237</name>
</gene>
<dbReference type="InterPro" id="IPR051209">
    <property type="entry name" value="FAD-bind_Monooxygenase_sf"/>
</dbReference>
<feature type="compositionally biased region" description="Polar residues" evidence="5">
    <location>
        <begin position="583"/>
        <end position="596"/>
    </location>
</feature>
<protein>
    <recommendedName>
        <fullName evidence="9">L-ornithine N(5)-oxygenase</fullName>
    </recommendedName>
</protein>
<keyword evidence="8" id="KW-1185">Reference proteome</keyword>
<dbReference type="PANTHER" id="PTHR42877:SF5">
    <property type="entry name" value="L-ORNITHINE N(5)-MONOOXYGENASE-RELATED"/>
    <property type="match status" value="1"/>
</dbReference>
<feature type="transmembrane region" description="Helical" evidence="6">
    <location>
        <begin position="6"/>
        <end position="24"/>
    </location>
</feature>
<feature type="region of interest" description="Disordered" evidence="5">
    <location>
        <begin position="574"/>
        <end position="596"/>
    </location>
</feature>
<keyword evidence="6" id="KW-1133">Transmembrane helix</keyword>
<dbReference type="SUPFAM" id="SSF51905">
    <property type="entry name" value="FAD/NAD(P)-binding domain"/>
    <property type="match status" value="1"/>
</dbReference>
<dbReference type="Gene3D" id="3.50.50.60">
    <property type="entry name" value="FAD/NAD(P)-binding domain"/>
    <property type="match status" value="2"/>
</dbReference>
<keyword evidence="6" id="KW-0812">Transmembrane</keyword>
<keyword evidence="6" id="KW-0472">Membrane</keyword>
<name>A0A553ICV3_9PEZI</name>
<organism evidence="7 8">
    <name type="scientific">Xylaria flabelliformis</name>
    <dbReference type="NCBI Taxonomy" id="2512241"/>
    <lineage>
        <taxon>Eukaryota</taxon>
        <taxon>Fungi</taxon>
        <taxon>Dikarya</taxon>
        <taxon>Ascomycota</taxon>
        <taxon>Pezizomycotina</taxon>
        <taxon>Sordariomycetes</taxon>
        <taxon>Xylariomycetidae</taxon>
        <taxon>Xylariales</taxon>
        <taxon>Xylariaceae</taxon>
        <taxon>Xylaria</taxon>
    </lineage>
</organism>
<evidence type="ECO:0000256" key="1">
    <source>
        <dbReference type="ARBA" id="ARBA00010139"/>
    </source>
</evidence>
<keyword evidence="4" id="KW-0560">Oxidoreductase</keyword>
<comment type="caution">
    <text evidence="7">The sequence shown here is derived from an EMBL/GenBank/DDBJ whole genome shotgun (WGS) entry which is preliminary data.</text>
</comment>
<evidence type="ECO:0000256" key="4">
    <source>
        <dbReference type="ARBA" id="ARBA00023002"/>
    </source>
</evidence>
<dbReference type="Proteomes" id="UP000319160">
    <property type="component" value="Unassembled WGS sequence"/>
</dbReference>
<dbReference type="GO" id="GO:0050661">
    <property type="term" value="F:NADP binding"/>
    <property type="evidence" value="ECO:0007669"/>
    <property type="project" value="InterPro"/>
</dbReference>
<proteinExistence type="inferred from homology"/>
<dbReference type="GO" id="GO:0050660">
    <property type="term" value="F:flavin adenine dinucleotide binding"/>
    <property type="evidence" value="ECO:0007669"/>
    <property type="project" value="InterPro"/>
</dbReference>
<reference evidence="8" key="1">
    <citation type="submission" date="2019-06" db="EMBL/GenBank/DDBJ databases">
        <title>Draft genome sequence of the griseofulvin-producing fungus Xylaria cubensis strain G536.</title>
        <authorList>
            <person name="Mead M.E."/>
            <person name="Raja H.A."/>
            <person name="Steenwyk J.L."/>
            <person name="Knowles S.L."/>
            <person name="Oberlies N.H."/>
            <person name="Rokas A."/>
        </authorList>
    </citation>
    <scope>NUCLEOTIDE SEQUENCE [LARGE SCALE GENOMIC DNA]</scope>
    <source>
        <strain evidence="8">G536</strain>
    </source>
</reference>
<evidence type="ECO:0000313" key="8">
    <source>
        <dbReference type="Proteomes" id="UP000319160"/>
    </source>
</evidence>